<sequence>MLITTSSTHPRPTGLPPKDTNYAYDDKYDYAWEDKHDTIYWRGTLTRPPLGVDEETKKETGCNNTVRVIGTDPLHPNLYGVRPNAPGQDPFTNLAFILDVDGDGISARFRALLQSRSLPIKSTLFKEWHTSRLFAWVHFVPLGIEYREIYSMLTYFVGYGNAEGNDRGEDWVNMNLYVQKHEFEGRLIAKRGSEWAAKVLRKEDMEVYMYRLLLEYGRIIDDDRDNIGYPGDGSEVDEGKWAKLVGVGS</sequence>
<organism evidence="4">
    <name type="scientific">Pseudogymnoascus destructans</name>
    <dbReference type="NCBI Taxonomy" id="655981"/>
    <lineage>
        <taxon>Eukaryota</taxon>
        <taxon>Fungi</taxon>
        <taxon>Dikarya</taxon>
        <taxon>Ascomycota</taxon>
        <taxon>Pezizomycotina</taxon>
        <taxon>Leotiomycetes</taxon>
        <taxon>Thelebolales</taxon>
        <taxon>Thelebolaceae</taxon>
        <taxon>Pseudogymnoascus</taxon>
    </lineage>
</organism>
<dbReference type="PANTHER" id="PTHR12203">
    <property type="entry name" value="KDEL LYS-ASP-GLU-LEU CONTAINING - RELATED"/>
    <property type="match status" value="1"/>
</dbReference>
<evidence type="ECO:0000259" key="3">
    <source>
        <dbReference type="SMART" id="SM00672"/>
    </source>
</evidence>
<dbReference type="SMART" id="SM00672">
    <property type="entry name" value="CAP10"/>
    <property type="match status" value="1"/>
</dbReference>
<gene>
    <name evidence="4" type="ORF">VC83_05737</name>
</gene>
<dbReference type="Pfam" id="PF05686">
    <property type="entry name" value="Glyco_transf_90"/>
    <property type="match status" value="1"/>
</dbReference>
<feature type="domain" description="Glycosyl transferase CAP10" evidence="3">
    <location>
        <begin position="2"/>
        <end position="223"/>
    </location>
</feature>
<dbReference type="EMBL" id="KV441399">
    <property type="protein sequence ID" value="OAF57606.1"/>
    <property type="molecule type" value="Genomic_DNA"/>
</dbReference>
<dbReference type="OrthoDB" id="541052at2759"/>
<keyword evidence="2" id="KW-0808">Transferase</keyword>
<protein>
    <recommendedName>
        <fullName evidence="3">Glycosyl transferase CAP10 domain-containing protein</fullName>
    </recommendedName>
</protein>
<dbReference type="Proteomes" id="UP000077154">
    <property type="component" value="Unassembled WGS sequence"/>
</dbReference>
<evidence type="ECO:0000256" key="2">
    <source>
        <dbReference type="ARBA" id="ARBA00022679"/>
    </source>
</evidence>
<dbReference type="PANTHER" id="PTHR12203:SF35">
    <property type="entry name" value="PROTEIN O-GLUCOSYLTRANSFERASE 1"/>
    <property type="match status" value="1"/>
</dbReference>
<evidence type="ECO:0000313" key="4">
    <source>
        <dbReference type="EMBL" id="OAF57606.1"/>
    </source>
</evidence>
<reference evidence="4" key="1">
    <citation type="submission" date="2016-03" db="EMBL/GenBank/DDBJ databases">
        <title>Updated assembly of Pseudogymnoascus destructans, the fungus causing white-nose syndrome of bats.</title>
        <authorList>
            <person name="Palmer J.M."/>
            <person name="Drees K.P."/>
            <person name="Foster J.T."/>
            <person name="Lindner D.L."/>
        </authorList>
    </citation>
    <scope>NUCLEOTIDE SEQUENCE [LARGE SCALE GENOMIC DNA]</scope>
    <source>
        <strain evidence="4">20631-21</strain>
    </source>
</reference>
<dbReference type="AlphaFoldDB" id="A0A177A5Y1"/>
<dbReference type="eggNOG" id="KOG2458">
    <property type="taxonomic scope" value="Eukaryota"/>
</dbReference>
<dbReference type="GeneID" id="36288801"/>
<dbReference type="InterPro" id="IPR006598">
    <property type="entry name" value="CAP10"/>
</dbReference>
<evidence type="ECO:0000256" key="1">
    <source>
        <dbReference type="ARBA" id="ARBA00010118"/>
    </source>
</evidence>
<dbReference type="RefSeq" id="XP_024322894.1">
    <property type="nucleotide sequence ID" value="XM_024469351.1"/>
</dbReference>
<accession>A0A177A5Y1</accession>
<comment type="similarity">
    <text evidence="1">Belongs to the glycosyltransferase 90 family.</text>
</comment>
<dbReference type="InterPro" id="IPR051091">
    <property type="entry name" value="O-Glucosyltr/Glycosyltrsf_90"/>
</dbReference>
<dbReference type="VEuPathDB" id="FungiDB:GMDG_04226"/>
<dbReference type="GO" id="GO:0016740">
    <property type="term" value="F:transferase activity"/>
    <property type="evidence" value="ECO:0007669"/>
    <property type="project" value="UniProtKB-KW"/>
</dbReference>
<proteinExistence type="inferred from homology"/>
<name>A0A177A5Y1_9PEZI</name>